<dbReference type="EMBL" id="MHQC01000044">
    <property type="protein sequence ID" value="OGZ94086.1"/>
    <property type="molecule type" value="Genomic_DNA"/>
</dbReference>
<proteinExistence type="predicted"/>
<evidence type="ECO:0000313" key="1">
    <source>
        <dbReference type="EMBL" id="OGZ94086.1"/>
    </source>
</evidence>
<organism evidence="1 2">
    <name type="scientific">Candidatus Sungbacteria bacterium RIFCSPHIGHO2_01_FULL_47_32</name>
    <dbReference type="NCBI Taxonomy" id="1802264"/>
    <lineage>
        <taxon>Bacteria</taxon>
        <taxon>Candidatus Sungiibacteriota</taxon>
    </lineage>
</organism>
<protein>
    <submittedName>
        <fullName evidence="1">Uncharacterized protein</fullName>
    </submittedName>
</protein>
<gene>
    <name evidence="1" type="ORF">A2633_03940</name>
</gene>
<accession>A0A1G2K3U5</accession>
<reference evidence="1 2" key="1">
    <citation type="journal article" date="2016" name="Nat. Commun.">
        <title>Thousands of microbial genomes shed light on interconnected biogeochemical processes in an aquifer system.</title>
        <authorList>
            <person name="Anantharaman K."/>
            <person name="Brown C.T."/>
            <person name="Hug L.A."/>
            <person name="Sharon I."/>
            <person name="Castelle C.J."/>
            <person name="Probst A.J."/>
            <person name="Thomas B.C."/>
            <person name="Singh A."/>
            <person name="Wilkins M.J."/>
            <person name="Karaoz U."/>
            <person name="Brodie E.L."/>
            <person name="Williams K.H."/>
            <person name="Hubbard S.S."/>
            <person name="Banfield J.F."/>
        </authorList>
    </citation>
    <scope>NUCLEOTIDE SEQUENCE [LARGE SCALE GENOMIC DNA]</scope>
</reference>
<evidence type="ECO:0000313" key="2">
    <source>
        <dbReference type="Proteomes" id="UP000177152"/>
    </source>
</evidence>
<name>A0A1G2K3U5_9BACT</name>
<sequence length="76" mass="8805">MSYIERADEEIIAAIERWAARRTPSDQPFIGVGEREFTLQQWISALKTKDPFLAFHIPQLREQAKNNGCNLLAKFK</sequence>
<dbReference type="AlphaFoldDB" id="A0A1G2K3U5"/>
<comment type="caution">
    <text evidence="1">The sequence shown here is derived from an EMBL/GenBank/DDBJ whole genome shotgun (WGS) entry which is preliminary data.</text>
</comment>
<dbReference type="Proteomes" id="UP000177152">
    <property type="component" value="Unassembled WGS sequence"/>
</dbReference>